<keyword evidence="3" id="KW-1185">Reference proteome</keyword>
<dbReference type="InterPro" id="IPR021858">
    <property type="entry name" value="Fun_TF"/>
</dbReference>
<sequence>MSSAWSVGVETTMQAVRDTRSTNQVGETCTILGNNLQALYRDFGFLIRLPSLLIVAPDKQESTSLFESIWCWASMESSTSKALVRVKRELVPIEPKPPILPSHEPQDGPSKRAKKPEPKDFKDMTREEKLLAIVRHSVQPFSDRLDPFAALPVNLDRFQEHLISFYLLYYPKATYGFSPRLRPHPVASNFSIALTTPACFQVIMARSALYRISLNKYTTDTEKRSLELAVMRHKGEALKMVRLLSARLSPERKDDLLASIISLGTFDRRSGSQEAAGMHYQAVRKILKTTGGPLAVNSVLLSRVMCFFECIYGTSPESYIWDNSDLKRLVRSMNGFLRKLWEFWQSLSTISALTAPSSRDGATEAGTRRIHSFDLQAGSTLLGLVSRQPPRGAELTQPRRLELIFQLTCLLTLGMITMDLASDFRSLQTYMDNLHQSIEDLGLVGQSCNNAMWQIQVNDHSEAHSRRIWRAASFAWVMKHCSYNVQLSLKEWLLAFFTGKPVEQLYHLASFHFSYAS</sequence>
<feature type="region of interest" description="Disordered" evidence="1">
    <location>
        <begin position="95"/>
        <end position="120"/>
    </location>
</feature>
<protein>
    <recommendedName>
        <fullName evidence="4">Transcription factor domain-containing protein</fullName>
    </recommendedName>
</protein>
<dbReference type="RefSeq" id="XP_016618911.1">
    <property type="nucleotide sequence ID" value="XM_016764961.1"/>
</dbReference>
<gene>
    <name evidence="2" type="ORF">Z519_07226</name>
</gene>
<dbReference type="PANTHER" id="PTHR37540:SF10">
    <property type="entry name" value="SIGMA-70 REGION 2 FAMILY PROTEIN"/>
    <property type="match status" value="1"/>
</dbReference>
<dbReference type="VEuPathDB" id="FungiDB:Z519_07226"/>
<dbReference type="OrthoDB" id="4464164at2759"/>
<name>A0A0D2G0H3_CLAB1</name>
<evidence type="ECO:0000313" key="3">
    <source>
        <dbReference type="Proteomes" id="UP000053789"/>
    </source>
</evidence>
<dbReference type="AlphaFoldDB" id="A0A0D2G0H3"/>
<dbReference type="EMBL" id="KN846989">
    <property type="protein sequence ID" value="KIW92242.1"/>
    <property type="molecule type" value="Genomic_DNA"/>
</dbReference>
<dbReference type="PANTHER" id="PTHR37540">
    <property type="entry name" value="TRANSCRIPTION FACTOR (ACR-2), PUTATIVE-RELATED-RELATED"/>
    <property type="match status" value="1"/>
</dbReference>
<evidence type="ECO:0008006" key="4">
    <source>
        <dbReference type="Google" id="ProtNLM"/>
    </source>
</evidence>
<dbReference type="Proteomes" id="UP000053789">
    <property type="component" value="Unassembled WGS sequence"/>
</dbReference>
<dbReference type="Pfam" id="PF11951">
    <property type="entry name" value="Fungal_trans_2"/>
    <property type="match status" value="1"/>
</dbReference>
<dbReference type="GeneID" id="27700154"/>
<organism evidence="2 3">
    <name type="scientific">Cladophialophora bantiana (strain ATCC 10958 / CBS 173.52 / CDC B-1940 / NIH 8579)</name>
    <name type="common">Xylohypha bantiana</name>
    <dbReference type="NCBI Taxonomy" id="1442370"/>
    <lineage>
        <taxon>Eukaryota</taxon>
        <taxon>Fungi</taxon>
        <taxon>Dikarya</taxon>
        <taxon>Ascomycota</taxon>
        <taxon>Pezizomycotina</taxon>
        <taxon>Eurotiomycetes</taxon>
        <taxon>Chaetothyriomycetidae</taxon>
        <taxon>Chaetothyriales</taxon>
        <taxon>Herpotrichiellaceae</taxon>
        <taxon>Cladophialophora</taxon>
    </lineage>
</organism>
<dbReference type="HOGENOM" id="CLU_622611_0_0_1"/>
<proteinExistence type="predicted"/>
<feature type="compositionally biased region" description="Basic and acidic residues" evidence="1">
    <location>
        <begin position="104"/>
        <end position="120"/>
    </location>
</feature>
<evidence type="ECO:0000313" key="2">
    <source>
        <dbReference type="EMBL" id="KIW92242.1"/>
    </source>
</evidence>
<accession>A0A0D2G0H3</accession>
<evidence type="ECO:0000256" key="1">
    <source>
        <dbReference type="SAM" id="MobiDB-lite"/>
    </source>
</evidence>
<reference evidence="2" key="1">
    <citation type="submission" date="2015-01" db="EMBL/GenBank/DDBJ databases">
        <title>The Genome Sequence of Cladophialophora bantiana CBS 173.52.</title>
        <authorList>
            <consortium name="The Broad Institute Genomics Platform"/>
            <person name="Cuomo C."/>
            <person name="de Hoog S."/>
            <person name="Gorbushina A."/>
            <person name="Stielow B."/>
            <person name="Teixiera M."/>
            <person name="Abouelleil A."/>
            <person name="Chapman S.B."/>
            <person name="Priest M."/>
            <person name="Young S.K."/>
            <person name="Wortman J."/>
            <person name="Nusbaum C."/>
            <person name="Birren B."/>
        </authorList>
    </citation>
    <scope>NUCLEOTIDE SEQUENCE [LARGE SCALE GENOMIC DNA]</scope>
    <source>
        <strain evidence="2">CBS 173.52</strain>
    </source>
</reference>